<evidence type="ECO:0000313" key="1">
    <source>
        <dbReference type="EMBL" id="ENZ60464.1"/>
    </source>
</evidence>
<protein>
    <submittedName>
        <fullName evidence="1">Uncharacterized protein</fullName>
    </submittedName>
</protein>
<dbReference type="EMBL" id="AGYL01000038">
    <property type="protein sequence ID" value="ENZ60464.1"/>
    <property type="molecule type" value="Genomic_DNA"/>
</dbReference>
<accession>R0CSX5</accession>
<reference evidence="1" key="1">
    <citation type="submission" date="2013-01" db="EMBL/GenBank/DDBJ databases">
        <title>The Genome Sequence of Clostridium clostridioforme 90A6.</title>
        <authorList>
            <consortium name="The Broad Institute Genome Sequencing Platform"/>
            <person name="Earl A."/>
            <person name="Ward D."/>
            <person name="Feldgarden M."/>
            <person name="Gevers D."/>
            <person name="Courvalin P."/>
            <person name="Lambert T."/>
            <person name="Walker B."/>
            <person name="Young S.K."/>
            <person name="Zeng Q."/>
            <person name="Gargeya S."/>
            <person name="Fitzgerald M."/>
            <person name="Haas B."/>
            <person name="Abouelleil A."/>
            <person name="Alvarado L."/>
            <person name="Arachchi H.M."/>
            <person name="Berlin A.M."/>
            <person name="Chapman S.B."/>
            <person name="Dewar J."/>
            <person name="Goldberg J."/>
            <person name="Griggs A."/>
            <person name="Gujja S."/>
            <person name="Hansen M."/>
            <person name="Howarth C."/>
            <person name="Imamovic A."/>
            <person name="Larimer J."/>
            <person name="McCowan C."/>
            <person name="Murphy C."/>
            <person name="Neiman D."/>
            <person name="Pearson M."/>
            <person name="Priest M."/>
            <person name="Roberts A."/>
            <person name="Saif S."/>
            <person name="Shea T."/>
            <person name="Sisk P."/>
            <person name="Sykes S."/>
            <person name="Wortman J."/>
            <person name="Nusbaum C."/>
            <person name="Birren B."/>
        </authorList>
    </citation>
    <scope>NUCLEOTIDE SEQUENCE [LARGE SCALE GENOMIC DNA]</scope>
    <source>
        <strain evidence="1">90A6</strain>
    </source>
</reference>
<sequence>MRKGFERVKRVAAWNMWKVRAVLADRSGENFIDSAIFS</sequence>
<proteinExistence type="predicted"/>
<dbReference type="PATRIC" id="fig|999406.3.peg.4381"/>
<dbReference type="AlphaFoldDB" id="R0CSX5"/>
<gene>
    <name evidence="1" type="ORF">HMPREF1083_04065</name>
</gene>
<comment type="caution">
    <text evidence="1">The sequence shown here is derived from an EMBL/GenBank/DDBJ whole genome shotgun (WGS) entry which is preliminary data.</text>
</comment>
<keyword evidence="2" id="KW-1185">Reference proteome</keyword>
<dbReference type="Proteomes" id="UP000013180">
    <property type="component" value="Unassembled WGS sequence"/>
</dbReference>
<dbReference type="HOGENOM" id="CLU_3326458_0_0_9"/>
<organism evidence="1 2">
    <name type="scientific">[Clostridium] clostridioforme 90A6</name>
    <dbReference type="NCBI Taxonomy" id="999406"/>
    <lineage>
        <taxon>Bacteria</taxon>
        <taxon>Bacillati</taxon>
        <taxon>Bacillota</taxon>
        <taxon>Clostridia</taxon>
        <taxon>Lachnospirales</taxon>
        <taxon>Lachnospiraceae</taxon>
        <taxon>Enterocloster</taxon>
    </lineage>
</organism>
<name>R0CSX5_9FIRM</name>
<evidence type="ECO:0000313" key="2">
    <source>
        <dbReference type="Proteomes" id="UP000013180"/>
    </source>
</evidence>